<proteinExistence type="predicted"/>
<evidence type="ECO:0000313" key="2">
    <source>
        <dbReference type="Proteomes" id="UP000760494"/>
    </source>
</evidence>
<gene>
    <name evidence="1" type="ORF">C2S_12207</name>
</gene>
<dbReference type="Proteomes" id="UP000760494">
    <property type="component" value="Unassembled WGS sequence"/>
</dbReference>
<organism evidence="1 2">
    <name type="scientific">Fusarium fujikuroi</name>
    <name type="common">Bakanae and foot rot disease fungus</name>
    <name type="synonym">Gibberella fujikuroi</name>
    <dbReference type="NCBI Taxonomy" id="5127"/>
    <lineage>
        <taxon>Eukaryota</taxon>
        <taxon>Fungi</taxon>
        <taxon>Dikarya</taxon>
        <taxon>Ascomycota</taxon>
        <taxon>Pezizomycotina</taxon>
        <taxon>Sordariomycetes</taxon>
        <taxon>Hypocreomycetidae</taxon>
        <taxon>Hypocreales</taxon>
        <taxon>Nectriaceae</taxon>
        <taxon>Fusarium</taxon>
        <taxon>Fusarium fujikuroi species complex</taxon>
    </lineage>
</organism>
<dbReference type="AlphaFoldDB" id="A0A9Q9S118"/>
<evidence type="ECO:0000313" key="1">
    <source>
        <dbReference type="EMBL" id="VTT81846.1"/>
    </source>
</evidence>
<reference evidence="1" key="1">
    <citation type="submission" date="2019-05" db="EMBL/GenBank/DDBJ databases">
        <authorList>
            <person name="Piombo E."/>
        </authorList>
    </citation>
    <scope>NUCLEOTIDE SEQUENCE</scope>
    <source>
        <strain evidence="1">C2S</strain>
    </source>
</reference>
<sequence length="79" mass="9194">MPFSTVYEDPCARTPTDLSHAAVQHLELIETFLKLLQYLNDADGSISDETLAYSEWRYAMYLRFIDIRGFCPNDHPPPW</sequence>
<dbReference type="EMBL" id="CABFJX010000410">
    <property type="protein sequence ID" value="VTT81846.1"/>
    <property type="molecule type" value="Genomic_DNA"/>
</dbReference>
<protein>
    <submittedName>
        <fullName evidence="1">Uncharacterized protein</fullName>
    </submittedName>
</protein>
<accession>A0A9Q9S118</accession>
<name>A0A9Q9S118_FUSFU</name>
<comment type="caution">
    <text evidence="1">The sequence shown here is derived from an EMBL/GenBank/DDBJ whole genome shotgun (WGS) entry which is preliminary data.</text>
</comment>